<dbReference type="AlphaFoldDB" id="A0A914V2T0"/>
<accession>A0A914V2T0</accession>
<keyword evidence="7" id="KW-0539">Nucleus</keyword>
<feature type="compositionally biased region" description="Polar residues" evidence="9">
    <location>
        <begin position="1"/>
        <end position="20"/>
    </location>
</feature>
<dbReference type="Gene3D" id="1.10.220.160">
    <property type="match status" value="1"/>
</dbReference>
<feature type="domain" description="SET" evidence="10">
    <location>
        <begin position="133"/>
        <end position="426"/>
    </location>
</feature>
<dbReference type="InterPro" id="IPR046341">
    <property type="entry name" value="SET_dom_sf"/>
</dbReference>
<dbReference type="Pfam" id="PF00856">
    <property type="entry name" value="SET"/>
    <property type="match status" value="1"/>
</dbReference>
<dbReference type="SUPFAM" id="SSF48452">
    <property type="entry name" value="TPR-like"/>
    <property type="match status" value="1"/>
</dbReference>
<protein>
    <submittedName>
        <fullName evidence="12">SET domain-containing protein</fullName>
    </submittedName>
</protein>
<dbReference type="GO" id="GO:0005634">
    <property type="term" value="C:nucleus"/>
    <property type="evidence" value="ECO:0007669"/>
    <property type="project" value="UniProtKB-SubCell"/>
</dbReference>
<keyword evidence="4" id="KW-0489">Methyltransferase</keyword>
<dbReference type="CDD" id="cd10536">
    <property type="entry name" value="SET_SMYD4"/>
    <property type="match status" value="1"/>
</dbReference>
<dbReference type="InterPro" id="IPR044421">
    <property type="entry name" value="SMYD4_SET"/>
</dbReference>
<organism evidence="11 12">
    <name type="scientific">Plectus sambesii</name>
    <dbReference type="NCBI Taxonomy" id="2011161"/>
    <lineage>
        <taxon>Eukaryota</taxon>
        <taxon>Metazoa</taxon>
        <taxon>Ecdysozoa</taxon>
        <taxon>Nematoda</taxon>
        <taxon>Chromadorea</taxon>
        <taxon>Plectida</taxon>
        <taxon>Plectina</taxon>
        <taxon>Plectoidea</taxon>
        <taxon>Plectidae</taxon>
        <taxon>Plectus</taxon>
    </lineage>
</organism>
<dbReference type="PROSITE" id="PS50280">
    <property type="entry name" value="SET"/>
    <property type="match status" value="1"/>
</dbReference>
<name>A0A914V2T0_9BILA</name>
<reference evidence="12" key="1">
    <citation type="submission" date="2022-11" db="UniProtKB">
        <authorList>
            <consortium name="WormBaseParasite"/>
        </authorList>
    </citation>
    <scope>IDENTIFICATION</scope>
</reference>
<keyword evidence="5" id="KW-0808">Transferase</keyword>
<dbReference type="SMART" id="SM00317">
    <property type="entry name" value="SET"/>
    <property type="match status" value="1"/>
</dbReference>
<keyword evidence="11" id="KW-1185">Reference proteome</keyword>
<evidence type="ECO:0000256" key="2">
    <source>
        <dbReference type="ARBA" id="ARBA00004496"/>
    </source>
</evidence>
<evidence type="ECO:0000313" key="12">
    <source>
        <dbReference type="WBParaSite" id="PSAMB.scaffold1412size31831.g13010.t1"/>
    </source>
</evidence>
<evidence type="ECO:0000313" key="11">
    <source>
        <dbReference type="Proteomes" id="UP000887566"/>
    </source>
</evidence>
<dbReference type="Gene3D" id="1.25.40.10">
    <property type="entry name" value="Tetratricopeptide repeat domain"/>
    <property type="match status" value="1"/>
</dbReference>
<keyword evidence="3" id="KW-0963">Cytoplasm</keyword>
<dbReference type="InterPro" id="IPR011990">
    <property type="entry name" value="TPR-like_helical_dom_sf"/>
</dbReference>
<comment type="catalytic activity">
    <reaction evidence="8">
        <text>L-lysyl-[protein] + S-adenosyl-L-methionine = N(6)-methyl-L-lysyl-[protein] + S-adenosyl-L-homocysteine + H(+)</text>
        <dbReference type="Rhea" id="RHEA:51736"/>
        <dbReference type="Rhea" id="RHEA-COMP:9752"/>
        <dbReference type="Rhea" id="RHEA-COMP:13053"/>
        <dbReference type="ChEBI" id="CHEBI:15378"/>
        <dbReference type="ChEBI" id="CHEBI:29969"/>
        <dbReference type="ChEBI" id="CHEBI:57856"/>
        <dbReference type="ChEBI" id="CHEBI:59789"/>
        <dbReference type="ChEBI" id="CHEBI:61929"/>
    </reaction>
</comment>
<dbReference type="WBParaSite" id="PSAMB.scaffold1412size31831.g13010.t1">
    <property type="protein sequence ID" value="PSAMB.scaffold1412size31831.g13010.t1"/>
    <property type="gene ID" value="PSAMB.scaffold1412size31831.g13010"/>
</dbReference>
<evidence type="ECO:0000256" key="8">
    <source>
        <dbReference type="ARBA" id="ARBA00048985"/>
    </source>
</evidence>
<dbReference type="GO" id="GO:0008168">
    <property type="term" value="F:methyltransferase activity"/>
    <property type="evidence" value="ECO:0007669"/>
    <property type="project" value="UniProtKB-KW"/>
</dbReference>
<proteinExistence type="predicted"/>
<evidence type="ECO:0000259" key="10">
    <source>
        <dbReference type="PROSITE" id="PS50280"/>
    </source>
</evidence>
<dbReference type="Proteomes" id="UP000887566">
    <property type="component" value="Unplaced"/>
</dbReference>
<dbReference type="Gene3D" id="6.10.140.2220">
    <property type="match status" value="1"/>
</dbReference>
<dbReference type="InterPro" id="IPR001214">
    <property type="entry name" value="SET_dom"/>
</dbReference>
<evidence type="ECO:0000256" key="7">
    <source>
        <dbReference type="ARBA" id="ARBA00023242"/>
    </source>
</evidence>
<keyword evidence="6" id="KW-0949">S-adenosyl-L-methionine</keyword>
<dbReference type="GO" id="GO:0042826">
    <property type="term" value="F:histone deacetylase binding"/>
    <property type="evidence" value="ECO:0007669"/>
    <property type="project" value="TreeGrafter"/>
</dbReference>
<evidence type="ECO:0000256" key="6">
    <source>
        <dbReference type="ARBA" id="ARBA00022691"/>
    </source>
</evidence>
<feature type="region of interest" description="Disordered" evidence="9">
    <location>
        <begin position="1"/>
        <end position="22"/>
    </location>
</feature>
<dbReference type="PANTHER" id="PTHR46165">
    <property type="entry name" value="SET AND MYND DOMAIN-CONTAINING PROTEIN 4"/>
    <property type="match status" value="1"/>
</dbReference>
<dbReference type="Gene3D" id="2.170.270.10">
    <property type="entry name" value="SET domain"/>
    <property type="match status" value="1"/>
</dbReference>
<dbReference type="SUPFAM" id="SSF82199">
    <property type="entry name" value="SET domain"/>
    <property type="match status" value="1"/>
</dbReference>
<comment type="subcellular location">
    <subcellularLocation>
        <location evidence="2">Cytoplasm</location>
    </subcellularLocation>
    <subcellularLocation>
        <location evidence="1">Nucleus</location>
    </subcellularLocation>
</comment>
<dbReference type="GO" id="GO:0005737">
    <property type="term" value="C:cytoplasm"/>
    <property type="evidence" value="ECO:0007669"/>
    <property type="project" value="UniProtKB-SubCell"/>
</dbReference>
<sequence>MSQRCGKSAPKSTGQRNSGNEAFGRTKVIDALRLYNQALQSAPHLSPEFFLALGNRSAALRDLNKLKECVEDIDRILEAQESSTIPTSTLERLRARRSEVLSQLHVEEEDDRATESAPQLFIGCNPSVPSLSKAVDVRFSKEKGRHLIANRKLAKGSVVIVEDPYAKVLLPHCALSHCHFCCRELPLNHLPCTTCIEEVNFCNEQCRDEALLNFHSIECGNVEKLNNIGLGYLAVRLVLCSDVDQLIEYDLASDRVKSMQRVFGSSPADVYSSSDFRSVASLESHDDDGETASSEEVKLTAVKLTRFLRENGYFSSARLWPANMSIKQQEVVVVRALVGLVRRLICNAHAVTKVVDSLPYTTDETESQEVLDRNEVYIASGLFPTTSLANHSCIPNLFSSFVSGTTVVVRVTRDMEEGDELLNCYGPMFGRQPTKDRQEALLHQYGFVCKCNACTSPQCAQIERELTAFRCPLCSAAATVEAVDGKPLACCGKCHHNFAVNFTEIMALSESLDKLTDSADLSLARKELMLQQLTALESHLFRFNKRLGEMRDGVAHILALSGYDDEAISLLRKNLPAIEHHYGGESVELAEEIVKLCHHLRRRTAHGLTSTNSGSVLPTELRALVAKARAIFAAYYGSDSVKDRQLRELYPVEESA</sequence>
<evidence type="ECO:0000256" key="1">
    <source>
        <dbReference type="ARBA" id="ARBA00004123"/>
    </source>
</evidence>
<evidence type="ECO:0000256" key="4">
    <source>
        <dbReference type="ARBA" id="ARBA00022603"/>
    </source>
</evidence>
<dbReference type="PANTHER" id="PTHR46165:SF2">
    <property type="entry name" value="SET AND MYND DOMAIN-CONTAINING PROTEIN 4"/>
    <property type="match status" value="1"/>
</dbReference>
<evidence type="ECO:0000256" key="5">
    <source>
        <dbReference type="ARBA" id="ARBA00022679"/>
    </source>
</evidence>
<dbReference type="InterPro" id="IPR052097">
    <property type="entry name" value="SET-MYND_domain_protein"/>
</dbReference>
<evidence type="ECO:0000256" key="3">
    <source>
        <dbReference type="ARBA" id="ARBA00022490"/>
    </source>
</evidence>
<evidence type="ECO:0000256" key="9">
    <source>
        <dbReference type="SAM" id="MobiDB-lite"/>
    </source>
</evidence>
<dbReference type="GO" id="GO:0032259">
    <property type="term" value="P:methylation"/>
    <property type="evidence" value="ECO:0007669"/>
    <property type="project" value="UniProtKB-KW"/>
</dbReference>